<gene>
    <name evidence="15" type="ORF">ADEAN_000997800</name>
</gene>
<evidence type="ECO:0000313" key="16">
    <source>
        <dbReference type="Proteomes" id="UP000515908"/>
    </source>
</evidence>
<evidence type="ECO:0000256" key="9">
    <source>
        <dbReference type="ARBA" id="ARBA00023128"/>
    </source>
</evidence>
<keyword evidence="12" id="KW-0175">Coiled coil</keyword>
<dbReference type="VEuPathDB" id="TriTrypDB:ADEAN_000997800"/>
<dbReference type="InterPro" id="IPR003959">
    <property type="entry name" value="ATPase_AAA_core"/>
</dbReference>
<keyword evidence="4" id="KW-0547">Nucleotide-binding</keyword>
<evidence type="ECO:0000256" key="5">
    <source>
        <dbReference type="ARBA" id="ARBA00022792"/>
    </source>
</evidence>
<dbReference type="Pfam" id="PF00004">
    <property type="entry name" value="AAA"/>
    <property type="match status" value="1"/>
</dbReference>
<dbReference type="SUPFAM" id="SSF52540">
    <property type="entry name" value="P-loop containing nucleoside triphosphate hydrolases"/>
    <property type="match status" value="1"/>
</dbReference>
<protein>
    <submittedName>
        <fullName evidence="15">BCS1 N terminal/ATPase family associated with various cellular activities (AAA), putative</fullName>
    </submittedName>
</protein>
<evidence type="ECO:0000259" key="13">
    <source>
        <dbReference type="SMART" id="SM00382"/>
    </source>
</evidence>
<dbReference type="GO" id="GO:0005743">
    <property type="term" value="C:mitochondrial inner membrane"/>
    <property type="evidence" value="ECO:0007669"/>
    <property type="project" value="UniProtKB-SubCell"/>
</dbReference>
<evidence type="ECO:0000256" key="2">
    <source>
        <dbReference type="ARBA" id="ARBA00007448"/>
    </source>
</evidence>
<sequence length="476" mass="53192">MQFALGASAVNKEELPTLPENLELSALLPEGWDERAGPLGKALSGLLHNPYFSAGAGLWAMTVAGYFGRSFTSSCRTILRRQFLISFEVANTDSSFTVMERWIAQQPSLRSRQVTVSTQSFYGSGEADKLHFSPAPGVKHYFLFNRRPIWMTRVRNTRKDAEGEVFESMTFSTVGTSTALFEKMMRDAKDAEEGGRKKHTQVYTNNGTYWATQRKRAIRPLESVILPGDVSERLLADVQKFNSSVDYYRKLGVPYRRGYLLHGPPGCGKTSYVMALAGYLNMSISLLSLSSKSVNDENLMDLLNKVNDKSIILMEDIDRAFSAGSSVTMSGLLNALDGVGAQEGNIVFMTTNHVEKLDAALIRPGRVDLKVEIGLLDADQVRRMYLKFFPNATVDQQTRMTHQIKDLTMSAAQLQSHLFIQREDAEAAIRNLPQFIKDMKEFEKEMEMLRAAGRKTKDAVAAKAAAEDNEDEEDEL</sequence>
<keyword evidence="10" id="KW-0472">Membrane</keyword>
<dbReference type="Gene3D" id="3.40.50.300">
    <property type="entry name" value="P-loop containing nucleotide triphosphate hydrolases"/>
    <property type="match status" value="1"/>
</dbReference>
<evidence type="ECO:0000256" key="12">
    <source>
        <dbReference type="SAM" id="Coils"/>
    </source>
</evidence>
<comment type="subcellular location">
    <subcellularLocation>
        <location evidence="1">Mitochondrion inner membrane</location>
        <topology evidence="1">Single-pass membrane protein</topology>
    </subcellularLocation>
</comment>
<dbReference type="SMART" id="SM00382">
    <property type="entry name" value="AAA"/>
    <property type="match status" value="1"/>
</dbReference>
<proteinExistence type="inferred from homology"/>
<evidence type="ECO:0000256" key="6">
    <source>
        <dbReference type="ARBA" id="ARBA00022801"/>
    </source>
</evidence>
<comment type="catalytic activity">
    <reaction evidence="11">
        <text>ATP + H2O = ADP + phosphate + H(+)</text>
        <dbReference type="Rhea" id="RHEA:13065"/>
        <dbReference type="ChEBI" id="CHEBI:15377"/>
        <dbReference type="ChEBI" id="CHEBI:15378"/>
        <dbReference type="ChEBI" id="CHEBI:30616"/>
        <dbReference type="ChEBI" id="CHEBI:43474"/>
        <dbReference type="ChEBI" id="CHEBI:456216"/>
    </reaction>
    <physiologicalReaction direction="left-to-right" evidence="11">
        <dbReference type="Rhea" id="RHEA:13066"/>
    </physiologicalReaction>
</comment>
<dbReference type="InterPro" id="IPR057495">
    <property type="entry name" value="AAA_lid_BCS1"/>
</dbReference>
<keyword evidence="5" id="KW-0999">Mitochondrion inner membrane</keyword>
<dbReference type="GO" id="GO:0016887">
    <property type="term" value="F:ATP hydrolysis activity"/>
    <property type="evidence" value="ECO:0007669"/>
    <property type="project" value="InterPro"/>
</dbReference>
<keyword evidence="7" id="KW-0067">ATP-binding</keyword>
<keyword evidence="8" id="KW-1133">Transmembrane helix</keyword>
<evidence type="ECO:0000259" key="14">
    <source>
        <dbReference type="SMART" id="SM01024"/>
    </source>
</evidence>
<keyword evidence="16" id="KW-1185">Reference proteome</keyword>
<dbReference type="SMART" id="SM01024">
    <property type="entry name" value="BCS1_N"/>
    <property type="match status" value="1"/>
</dbReference>
<dbReference type="EMBL" id="LR877170">
    <property type="protein sequence ID" value="CAD2222434.1"/>
    <property type="molecule type" value="Genomic_DNA"/>
</dbReference>
<dbReference type="AlphaFoldDB" id="A0A7G2CU33"/>
<dbReference type="InterPro" id="IPR003593">
    <property type="entry name" value="AAA+_ATPase"/>
</dbReference>
<dbReference type="PANTHER" id="PTHR23070">
    <property type="entry name" value="BCS1 AAA-TYPE ATPASE"/>
    <property type="match status" value="1"/>
</dbReference>
<dbReference type="GO" id="GO:0005524">
    <property type="term" value="F:ATP binding"/>
    <property type="evidence" value="ECO:0007669"/>
    <property type="project" value="UniProtKB-KW"/>
</dbReference>
<evidence type="ECO:0000256" key="11">
    <source>
        <dbReference type="ARBA" id="ARBA00048778"/>
    </source>
</evidence>
<feature type="coiled-coil region" evidence="12">
    <location>
        <begin position="432"/>
        <end position="459"/>
    </location>
</feature>
<dbReference type="Proteomes" id="UP000515908">
    <property type="component" value="Chromosome 26"/>
</dbReference>
<feature type="domain" description="BCS1 N-terminal" evidence="14">
    <location>
        <begin position="54"/>
        <end position="224"/>
    </location>
</feature>
<name>A0A7G2CU33_9TRYP</name>
<keyword evidence="9" id="KW-0496">Mitochondrion</keyword>
<evidence type="ECO:0000313" key="15">
    <source>
        <dbReference type="EMBL" id="CAD2222434.1"/>
    </source>
</evidence>
<evidence type="ECO:0000256" key="8">
    <source>
        <dbReference type="ARBA" id="ARBA00022989"/>
    </source>
</evidence>
<organism evidence="15 16">
    <name type="scientific">Angomonas deanei</name>
    <dbReference type="NCBI Taxonomy" id="59799"/>
    <lineage>
        <taxon>Eukaryota</taxon>
        <taxon>Discoba</taxon>
        <taxon>Euglenozoa</taxon>
        <taxon>Kinetoplastea</taxon>
        <taxon>Metakinetoplastina</taxon>
        <taxon>Trypanosomatida</taxon>
        <taxon>Trypanosomatidae</taxon>
        <taxon>Strigomonadinae</taxon>
        <taxon>Angomonas</taxon>
    </lineage>
</organism>
<keyword evidence="3" id="KW-0812">Transmembrane</keyword>
<reference evidence="15 16" key="1">
    <citation type="submission" date="2020-08" db="EMBL/GenBank/DDBJ databases">
        <authorList>
            <person name="Newling K."/>
            <person name="Davey J."/>
            <person name="Forrester S."/>
        </authorList>
    </citation>
    <scope>NUCLEOTIDE SEQUENCE [LARGE SCALE GENOMIC DNA]</scope>
    <source>
        <strain evidence="16">Crithidia deanei Carvalho (ATCC PRA-265)</strain>
    </source>
</reference>
<evidence type="ECO:0000256" key="7">
    <source>
        <dbReference type="ARBA" id="ARBA00022840"/>
    </source>
</evidence>
<evidence type="ECO:0000256" key="10">
    <source>
        <dbReference type="ARBA" id="ARBA00023136"/>
    </source>
</evidence>
<evidence type="ECO:0000256" key="3">
    <source>
        <dbReference type="ARBA" id="ARBA00022692"/>
    </source>
</evidence>
<keyword evidence="6" id="KW-0378">Hydrolase</keyword>
<dbReference type="Pfam" id="PF08740">
    <property type="entry name" value="BCS1_N"/>
    <property type="match status" value="1"/>
</dbReference>
<dbReference type="Pfam" id="PF25426">
    <property type="entry name" value="AAA_lid_BCS1"/>
    <property type="match status" value="1"/>
</dbReference>
<evidence type="ECO:0000256" key="1">
    <source>
        <dbReference type="ARBA" id="ARBA00004434"/>
    </source>
</evidence>
<dbReference type="InterPro" id="IPR027417">
    <property type="entry name" value="P-loop_NTPase"/>
</dbReference>
<accession>A0A7G2CU33</accession>
<dbReference type="InterPro" id="IPR014851">
    <property type="entry name" value="BCS1_N"/>
</dbReference>
<comment type="similarity">
    <text evidence="2">Belongs to the AAA ATPase family. BCS1 subfamily.</text>
</comment>
<dbReference type="InterPro" id="IPR050747">
    <property type="entry name" value="Mitochondrial_chaperone_BCS1"/>
</dbReference>
<evidence type="ECO:0000256" key="4">
    <source>
        <dbReference type="ARBA" id="ARBA00022741"/>
    </source>
</evidence>
<feature type="domain" description="AAA+ ATPase" evidence="13">
    <location>
        <begin position="255"/>
        <end position="377"/>
    </location>
</feature>